<evidence type="ECO:0000259" key="9">
    <source>
        <dbReference type="PROSITE" id="PS50114"/>
    </source>
</evidence>
<evidence type="ECO:0000256" key="2">
    <source>
        <dbReference type="ARBA" id="ARBA00022723"/>
    </source>
</evidence>
<dbReference type="GO" id="GO:0030154">
    <property type="term" value="P:cell differentiation"/>
    <property type="evidence" value="ECO:0007669"/>
    <property type="project" value="TreeGrafter"/>
</dbReference>
<evidence type="ECO:0000256" key="7">
    <source>
        <dbReference type="SAM" id="MobiDB-lite"/>
    </source>
</evidence>
<dbReference type="InterPro" id="IPR000679">
    <property type="entry name" value="Znf_GATA"/>
</dbReference>
<dbReference type="Proteomes" id="UP000734854">
    <property type="component" value="Unassembled WGS sequence"/>
</dbReference>
<dbReference type="SUPFAM" id="SSF57716">
    <property type="entry name" value="Glucocorticoid receptor-like (DNA-binding domain)"/>
    <property type="match status" value="1"/>
</dbReference>
<dbReference type="PANTHER" id="PTHR45658">
    <property type="entry name" value="GATA TRANSCRIPTION FACTOR"/>
    <property type="match status" value="1"/>
</dbReference>
<keyword evidence="8" id="KW-0812">Transmembrane</keyword>
<keyword evidence="5" id="KW-0010">Activator</keyword>
<dbReference type="AlphaFoldDB" id="A0A8J5GKP8"/>
<sequence length="469" mass="50928">MRIVAAPSPLRSTYSKMEEEPTMEEGVERAAEGGSLLWGDDFSVDDLLNLEAHDAAEFEWVSFFMDDSLSEFPSCSGVALSASADGSLADGGALAGNSRKGASFLSSAVCILSTEAKVPTKAKRSKRPCRGAAPWSMTIGHLFQESPSNSTVSSSSSSSSAPIIPPFLAHAHPPSADRRRFLLRDIPPPAKTQKPKKRGRKPKKPAAEAVESHGQRRCAHCGAHKTPQWRAGPLGAKTLCNACGVRFKSGRLLPEYRPACSPTFVGYIHSNCHRKVLEMRRKKEAPPPDEVDRAVDASVCHAGSAAWIQVVDADVPCVAAFLAFVQQTVNEPIRKFLPFPLRFPQTEGRNDGGGEWDARARNQLISMALMCLEIFSLSDSAYCSMTSTVTTLLVVLCIVVWILVTGTSADFKFLGTDEHRDLKACLDVRSERKQNHSQKTDSMPKLLMAALQEVKYGTAEACLAIHSDL</sequence>
<dbReference type="GO" id="GO:0006355">
    <property type="term" value="P:regulation of DNA-templated transcription"/>
    <property type="evidence" value="ECO:0007669"/>
    <property type="project" value="InterPro"/>
</dbReference>
<accession>A0A8J5GKP8</accession>
<dbReference type="CDD" id="cd00202">
    <property type="entry name" value="ZnF_GATA"/>
    <property type="match status" value="1"/>
</dbReference>
<proteinExistence type="inferred from homology"/>
<dbReference type="EMBL" id="JACMSC010000009">
    <property type="protein sequence ID" value="KAG6508351.1"/>
    <property type="molecule type" value="Genomic_DNA"/>
</dbReference>
<evidence type="ECO:0000256" key="5">
    <source>
        <dbReference type="ARBA" id="ARBA00023159"/>
    </source>
</evidence>
<reference evidence="10 11" key="1">
    <citation type="submission" date="2020-08" db="EMBL/GenBank/DDBJ databases">
        <title>Plant Genome Project.</title>
        <authorList>
            <person name="Zhang R.-G."/>
        </authorList>
    </citation>
    <scope>NUCLEOTIDE SEQUENCE [LARGE SCALE GENOMIC DNA]</scope>
    <source>
        <tissue evidence="10">Rhizome</tissue>
    </source>
</reference>
<keyword evidence="8" id="KW-0472">Membrane</keyword>
<evidence type="ECO:0000256" key="8">
    <source>
        <dbReference type="SAM" id="Phobius"/>
    </source>
</evidence>
<evidence type="ECO:0000313" key="11">
    <source>
        <dbReference type="Proteomes" id="UP000734854"/>
    </source>
</evidence>
<feature type="compositionally biased region" description="Basic residues" evidence="7">
    <location>
        <begin position="193"/>
        <end position="204"/>
    </location>
</feature>
<dbReference type="PANTHER" id="PTHR45658:SF92">
    <property type="entry name" value="GATA TRANSCRIPTION FACTOR 5"/>
    <property type="match status" value="1"/>
</dbReference>
<protein>
    <recommendedName>
        <fullName evidence="9">GATA-type domain-containing protein</fullName>
    </recommendedName>
</protein>
<dbReference type="FunFam" id="3.30.50.10:FF:000018">
    <property type="entry name" value="GATA transcription factor"/>
    <property type="match status" value="1"/>
</dbReference>
<dbReference type="Pfam" id="PF00320">
    <property type="entry name" value="GATA"/>
    <property type="match status" value="1"/>
</dbReference>
<evidence type="ECO:0000313" key="10">
    <source>
        <dbReference type="EMBL" id="KAG6508351.1"/>
    </source>
</evidence>
<keyword evidence="2" id="KW-0479">Metal-binding</keyword>
<feature type="domain" description="GATA-type" evidence="9">
    <location>
        <begin position="212"/>
        <end position="248"/>
    </location>
</feature>
<feature type="transmembrane region" description="Helical" evidence="8">
    <location>
        <begin position="385"/>
        <end position="404"/>
    </location>
</feature>
<gene>
    <name evidence="10" type="ORF">ZIOFF_033725</name>
</gene>
<dbReference type="Gene3D" id="3.30.50.10">
    <property type="entry name" value="Erythroid Transcription Factor GATA-1, subunit A"/>
    <property type="match status" value="1"/>
</dbReference>
<evidence type="ECO:0000256" key="4">
    <source>
        <dbReference type="ARBA" id="ARBA00022833"/>
    </source>
</evidence>
<keyword evidence="3 6" id="KW-0863">Zinc-finger</keyword>
<evidence type="ECO:0000256" key="1">
    <source>
        <dbReference type="ARBA" id="ARBA00005694"/>
    </source>
</evidence>
<keyword evidence="11" id="KW-1185">Reference proteome</keyword>
<dbReference type="InterPro" id="IPR051140">
    <property type="entry name" value="GATA_TF"/>
</dbReference>
<dbReference type="InterPro" id="IPR013088">
    <property type="entry name" value="Znf_NHR/GATA"/>
</dbReference>
<feature type="region of interest" description="Disordered" evidence="7">
    <location>
        <begin position="184"/>
        <end position="212"/>
    </location>
</feature>
<name>A0A8J5GKP8_ZINOF</name>
<dbReference type="GO" id="GO:0043565">
    <property type="term" value="F:sequence-specific DNA binding"/>
    <property type="evidence" value="ECO:0007669"/>
    <property type="project" value="InterPro"/>
</dbReference>
<evidence type="ECO:0000256" key="6">
    <source>
        <dbReference type="PROSITE-ProRule" id="PRU00094"/>
    </source>
</evidence>
<keyword evidence="8" id="KW-1133">Transmembrane helix</keyword>
<dbReference type="GO" id="GO:0008270">
    <property type="term" value="F:zinc ion binding"/>
    <property type="evidence" value="ECO:0007669"/>
    <property type="project" value="UniProtKB-KW"/>
</dbReference>
<organism evidence="10 11">
    <name type="scientific">Zingiber officinale</name>
    <name type="common">Ginger</name>
    <name type="synonym">Amomum zingiber</name>
    <dbReference type="NCBI Taxonomy" id="94328"/>
    <lineage>
        <taxon>Eukaryota</taxon>
        <taxon>Viridiplantae</taxon>
        <taxon>Streptophyta</taxon>
        <taxon>Embryophyta</taxon>
        <taxon>Tracheophyta</taxon>
        <taxon>Spermatophyta</taxon>
        <taxon>Magnoliopsida</taxon>
        <taxon>Liliopsida</taxon>
        <taxon>Zingiberales</taxon>
        <taxon>Zingiberaceae</taxon>
        <taxon>Zingiber</taxon>
    </lineage>
</organism>
<evidence type="ECO:0000256" key="3">
    <source>
        <dbReference type="ARBA" id="ARBA00022771"/>
    </source>
</evidence>
<keyword evidence="4" id="KW-0862">Zinc</keyword>
<dbReference type="SMART" id="SM00401">
    <property type="entry name" value="ZnF_GATA"/>
    <property type="match status" value="1"/>
</dbReference>
<comment type="caution">
    <text evidence="10">The sequence shown here is derived from an EMBL/GenBank/DDBJ whole genome shotgun (WGS) entry which is preliminary data.</text>
</comment>
<dbReference type="PROSITE" id="PS50114">
    <property type="entry name" value="GATA_ZN_FINGER_2"/>
    <property type="match status" value="1"/>
</dbReference>
<dbReference type="PROSITE" id="PS00344">
    <property type="entry name" value="GATA_ZN_FINGER_1"/>
    <property type="match status" value="1"/>
</dbReference>
<dbReference type="GO" id="GO:0005634">
    <property type="term" value="C:nucleus"/>
    <property type="evidence" value="ECO:0007669"/>
    <property type="project" value="TreeGrafter"/>
</dbReference>
<comment type="similarity">
    <text evidence="1">Belongs to the type IV zinc-finger family. Class A subfamily.</text>
</comment>